<dbReference type="OMA" id="SQCFNIN"/>
<evidence type="ECO:0000256" key="4">
    <source>
        <dbReference type="ARBA" id="ARBA00023004"/>
    </source>
</evidence>
<feature type="domain" description="Isopenicillin N synthase-like Fe(2+) 2OG dioxygenase" evidence="6">
    <location>
        <begin position="178"/>
        <end position="264"/>
    </location>
</feature>
<dbReference type="STRING" id="5539.A0A3E2HN46"/>
<evidence type="ECO:0000256" key="1">
    <source>
        <dbReference type="ARBA" id="ARBA00008056"/>
    </source>
</evidence>
<dbReference type="GO" id="GO:0016491">
    <property type="term" value="F:oxidoreductase activity"/>
    <property type="evidence" value="ECO:0007669"/>
    <property type="project" value="UniProtKB-KW"/>
</dbReference>
<evidence type="ECO:0000256" key="2">
    <source>
        <dbReference type="ARBA" id="ARBA00022723"/>
    </source>
</evidence>
<keyword evidence="3" id="KW-0560">Oxidoreductase</keyword>
<evidence type="ECO:0000313" key="8">
    <source>
        <dbReference type="Proteomes" id="UP000258309"/>
    </source>
</evidence>
<organism evidence="7 8">
    <name type="scientific">Scytalidium lignicola</name>
    <name type="common">Hyphomycete</name>
    <dbReference type="NCBI Taxonomy" id="5539"/>
    <lineage>
        <taxon>Eukaryota</taxon>
        <taxon>Fungi</taxon>
        <taxon>Dikarya</taxon>
        <taxon>Ascomycota</taxon>
        <taxon>Pezizomycotina</taxon>
        <taxon>Leotiomycetes</taxon>
        <taxon>Leotiomycetes incertae sedis</taxon>
        <taxon>Scytalidium</taxon>
    </lineage>
</organism>
<dbReference type="Gene3D" id="2.60.120.330">
    <property type="entry name" value="B-lactam Antibiotic, Isopenicillin N Synthase, Chain"/>
    <property type="match status" value="1"/>
</dbReference>
<feature type="region of interest" description="Disordered" evidence="5">
    <location>
        <begin position="344"/>
        <end position="367"/>
    </location>
</feature>
<evidence type="ECO:0000259" key="6">
    <source>
        <dbReference type="Pfam" id="PF03171"/>
    </source>
</evidence>
<feature type="compositionally biased region" description="Polar residues" evidence="5">
    <location>
        <begin position="1"/>
        <end position="25"/>
    </location>
</feature>
<protein>
    <recommendedName>
        <fullName evidence="6">Isopenicillin N synthase-like Fe(2+) 2OG dioxygenase domain-containing protein</fullName>
    </recommendedName>
</protein>
<proteinExistence type="inferred from homology"/>
<name>A0A3E2HN46_SCYLI</name>
<comment type="similarity">
    <text evidence="1">Belongs to the iron/ascorbate-dependent oxidoreductase family.</text>
</comment>
<evidence type="ECO:0000256" key="5">
    <source>
        <dbReference type="SAM" id="MobiDB-lite"/>
    </source>
</evidence>
<dbReference type="InterPro" id="IPR044861">
    <property type="entry name" value="IPNS-like_FE2OG_OXY"/>
</dbReference>
<comment type="caution">
    <text evidence="7">The sequence shown here is derived from an EMBL/GenBank/DDBJ whole genome shotgun (WGS) entry which is preliminary data.</text>
</comment>
<dbReference type="PANTHER" id="PTHR10209">
    <property type="entry name" value="OXIDOREDUCTASE, 2OG-FE II OXYGENASE FAMILY PROTEIN"/>
    <property type="match status" value="1"/>
</dbReference>
<dbReference type="PANTHER" id="PTHR10209:SF881">
    <property type="entry name" value="FI07970P-RELATED"/>
    <property type="match status" value="1"/>
</dbReference>
<feature type="non-terminal residue" evidence="7">
    <location>
        <position position="367"/>
    </location>
</feature>
<gene>
    <name evidence="7" type="ORF">B7463_g1561</name>
</gene>
<dbReference type="Pfam" id="PF03171">
    <property type="entry name" value="2OG-FeII_Oxy"/>
    <property type="match status" value="1"/>
</dbReference>
<feature type="region of interest" description="Disordered" evidence="5">
    <location>
        <begin position="1"/>
        <end position="28"/>
    </location>
</feature>
<accession>A0A3E2HN46</accession>
<dbReference type="SUPFAM" id="SSF51197">
    <property type="entry name" value="Clavaminate synthase-like"/>
    <property type="match status" value="1"/>
</dbReference>
<dbReference type="OrthoDB" id="288590at2759"/>
<dbReference type="AlphaFoldDB" id="A0A3E2HN46"/>
<dbReference type="GO" id="GO:0046872">
    <property type="term" value="F:metal ion binding"/>
    <property type="evidence" value="ECO:0007669"/>
    <property type="project" value="UniProtKB-KW"/>
</dbReference>
<feature type="non-terminal residue" evidence="7">
    <location>
        <position position="1"/>
    </location>
</feature>
<evidence type="ECO:0000256" key="3">
    <source>
        <dbReference type="ARBA" id="ARBA00023002"/>
    </source>
</evidence>
<dbReference type="Proteomes" id="UP000258309">
    <property type="component" value="Unassembled WGS sequence"/>
</dbReference>
<sequence length="367" mass="41109">MDDNHSVSQQMKDTQAAHNSHQSIPTRLPPLKYIPLPQILLQHEYNLADQGWTTITYEDNDTVPDPLFHTSQALFEACKSFFSQPPSYKKTFKSDERGSEAGFVSIPGEKEFLTLRDLQSTPQELRDPATAFWAQAGKLLNELLGCVSESLGLPGQTLTAFSEPCTAMRENETATLLRLFRYEGDGDEKEGIVAEAHRDLGLLSLVIGDKPGLEVWDRYSASWFSIERTYFVPAASLLVGRQLSWLSNGRYASGQHRVRSYNRSFRIGSTPSTTSQLCANPPSENYRYSIVFVLRAHSPVPIDTDDLTTSITGPFPRSIKGKTARDLFRHIHRTAFNINAPVQEREEQRRKMASKKGGELVQSIGLG</sequence>
<keyword evidence="4" id="KW-0408">Iron</keyword>
<reference evidence="7 8" key="1">
    <citation type="submission" date="2018-05" db="EMBL/GenBank/DDBJ databases">
        <title>Draft genome sequence of Scytalidium lignicola DSM 105466, a ubiquitous saprotrophic fungus.</title>
        <authorList>
            <person name="Buettner E."/>
            <person name="Gebauer A.M."/>
            <person name="Hofrichter M."/>
            <person name="Liers C."/>
            <person name="Kellner H."/>
        </authorList>
    </citation>
    <scope>NUCLEOTIDE SEQUENCE [LARGE SCALE GENOMIC DNA]</scope>
    <source>
        <strain evidence="7 8">DSM 105466</strain>
    </source>
</reference>
<evidence type="ECO:0000313" key="7">
    <source>
        <dbReference type="EMBL" id="RFU34815.1"/>
    </source>
</evidence>
<keyword evidence="8" id="KW-1185">Reference proteome</keyword>
<dbReference type="InterPro" id="IPR027443">
    <property type="entry name" value="IPNS-like_sf"/>
</dbReference>
<keyword evidence="2" id="KW-0479">Metal-binding</keyword>
<dbReference type="EMBL" id="NCSJ02000016">
    <property type="protein sequence ID" value="RFU34815.1"/>
    <property type="molecule type" value="Genomic_DNA"/>
</dbReference>